<dbReference type="SUPFAM" id="SSF52172">
    <property type="entry name" value="CheY-like"/>
    <property type="match status" value="1"/>
</dbReference>
<dbReference type="InterPro" id="IPR001789">
    <property type="entry name" value="Sig_transdc_resp-reg_receiver"/>
</dbReference>
<dbReference type="RefSeq" id="WP_094406654.1">
    <property type="nucleotide sequence ID" value="NZ_BMJZ01000013.1"/>
</dbReference>
<dbReference type="SUPFAM" id="SSF55874">
    <property type="entry name" value="ATPase domain of HSP90 chaperone/DNA topoisomerase II/histidine kinase"/>
    <property type="match status" value="1"/>
</dbReference>
<dbReference type="GO" id="GO:0016791">
    <property type="term" value="F:phosphatase activity"/>
    <property type="evidence" value="ECO:0007669"/>
    <property type="project" value="TreeGrafter"/>
</dbReference>
<dbReference type="PANTHER" id="PTHR43156">
    <property type="entry name" value="STAGE II SPORULATION PROTEIN E-RELATED"/>
    <property type="match status" value="1"/>
</dbReference>
<comment type="caution">
    <text evidence="4">The sequence shown here is derived from an EMBL/GenBank/DDBJ whole genome shotgun (WGS) entry which is preliminary data.</text>
</comment>
<evidence type="ECO:0000256" key="1">
    <source>
        <dbReference type="ARBA" id="ARBA00022801"/>
    </source>
</evidence>
<dbReference type="SUPFAM" id="SSF81606">
    <property type="entry name" value="PP2C-like"/>
    <property type="match status" value="1"/>
</dbReference>
<dbReference type="EMBL" id="NOXS01000014">
    <property type="protein sequence ID" value="OYQ22244.1"/>
    <property type="molecule type" value="Genomic_DNA"/>
</dbReference>
<keyword evidence="1" id="KW-0378">Hydrolase</keyword>
<dbReference type="Pfam" id="PF00072">
    <property type="entry name" value="Response_reg"/>
    <property type="match status" value="1"/>
</dbReference>
<evidence type="ECO:0000259" key="3">
    <source>
        <dbReference type="PROSITE" id="PS50110"/>
    </source>
</evidence>
<dbReference type="Pfam" id="PF07228">
    <property type="entry name" value="SpoIIE"/>
    <property type="match status" value="1"/>
</dbReference>
<keyword evidence="5" id="KW-1185">Reference proteome</keyword>
<feature type="modified residue" description="4-aspartylphosphate" evidence="2">
    <location>
        <position position="190"/>
    </location>
</feature>
<dbReference type="InterPro" id="IPR011006">
    <property type="entry name" value="CheY-like_superfamily"/>
</dbReference>
<dbReference type="InterPro" id="IPR036457">
    <property type="entry name" value="PPM-type-like_dom_sf"/>
</dbReference>
<dbReference type="InterPro" id="IPR036890">
    <property type="entry name" value="HATPase_C_sf"/>
</dbReference>
<dbReference type="PROSITE" id="PS50110">
    <property type="entry name" value="RESPONSE_REGULATORY"/>
    <property type="match status" value="1"/>
</dbReference>
<dbReference type="GO" id="GO:0000160">
    <property type="term" value="P:phosphorelay signal transduction system"/>
    <property type="evidence" value="ECO:0007669"/>
    <property type="project" value="InterPro"/>
</dbReference>
<dbReference type="CDD" id="cd00156">
    <property type="entry name" value="REC"/>
    <property type="match status" value="1"/>
</dbReference>
<accession>A0A255Y0S4</accession>
<keyword evidence="2" id="KW-0597">Phosphoprotein</keyword>
<evidence type="ECO:0000313" key="5">
    <source>
        <dbReference type="Proteomes" id="UP000216361"/>
    </source>
</evidence>
<dbReference type="Gene3D" id="3.60.40.10">
    <property type="entry name" value="PPM-type phosphatase domain"/>
    <property type="match status" value="1"/>
</dbReference>
<evidence type="ECO:0000313" key="4">
    <source>
        <dbReference type="EMBL" id="OYQ22244.1"/>
    </source>
</evidence>
<dbReference type="PANTHER" id="PTHR43156:SF2">
    <property type="entry name" value="STAGE II SPORULATION PROTEIN E"/>
    <property type="match status" value="1"/>
</dbReference>
<dbReference type="Gene3D" id="3.30.565.10">
    <property type="entry name" value="Histidine kinase-like ATPase, C-terminal domain"/>
    <property type="match status" value="1"/>
</dbReference>
<name>A0A255Y0S4_9PROT</name>
<reference evidence="4 5" key="1">
    <citation type="submission" date="2017-07" db="EMBL/GenBank/DDBJ databases">
        <title>Elstera cyanobacteriorum sp. nov., a novel bacterium isolated from cyanobacterial aggregates in a eutrophic lake.</title>
        <authorList>
            <person name="Cai H."/>
        </authorList>
    </citation>
    <scope>NUCLEOTIDE SEQUENCE [LARGE SCALE GENOMIC DNA]</scope>
    <source>
        <strain evidence="4 5">TH019</strain>
    </source>
</reference>
<evidence type="ECO:0000256" key="2">
    <source>
        <dbReference type="PROSITE-ProRule" id="PRU00169"/>
    </source>
</evidence>
<protein>
    <recommendedName>
        <fullName evidence="3">Response regulatory domain-containing protein</fullName>
    </recommendedName>
</protein>
<dbReference type="SMART" id="SM00448">
    <property type="entry name" value="REC"/>
    <property type="match status" value="1"/>
</dbReference>
<dbReference type="OrthoDB" id="9811749at2"/>
<organism evidence="4 5">
    <name type="scientific">Elstera cyanobacteriorum</name>
    <dbReference type="NCBI Taxonomy" id="2022747"/>
    <lineage>
        <taxon>Bacteria</taxon>
        <taxon>Pseudomonadati</taxon>
        <taxon>Pseudomonadota</taxon>
        <taxon>Alphaproteobacteria</taxon>
        <taxon>Rhodospirillales</taxon>
        <taxon>Rhodospirillaceae</taxon>
        <taxon>Elstera</taxon>
    </lineage>
</organism>
<feature type="domain" description="Response regulatory" evidence="3">
    <location>
        <begin position="142"/>
        <end position="257"/>
    </location>
</feature>
<dbReference type="AlphaFoldDB" id="A0A255Y0S4"/>
<dbReference type="InterPro" id="IPR001932">
    <property type="entry name" value="PPM-type_phosphatase-like_dom"/>
</dbReference>
<sequence length="507" mass="54913">MDLLNQTFSASPVTARAIRDALKEACGRLTLPPGPIQDLVTAASEIVNNIVEHSAAPAATELRVRLTLVVDTLTLELEDNGAPFLGFDAIAKTPALNPFEDTVEEGGYGLFLIRRLFPDHLYQPGPPNRFQLSRNLARRRLRLLLVEDETTLRRLYESMLIPFYDVVGCTTAAEAQALTKLTRPDLLLCDINLPDRTGLDLLAQLARDPSSPPIPIIVFSGARTPEVEERAVRLGIDDFLEKPVSRSLLLKTVERALGRARRDRAQMLGHMQSRLTQSIAPQAPTEIGGFRCALATRPISVGGGDMVMTLNPASGQECLLVGDVMGHGLQAKLMAHALAGYMRGLVHGLGENRLAPPDLLARLATTVADDRLLQECLMTALILEPLGAGRLQITNGGHPDPILLSQTSQVLDTQPGPLIGLIRAPQYESVAVDLAPGDRLLVITDGVVPLAAAKGDTDDALQVLAPVLDELRRLPLEHAVRRATEFLESLDLSDDWTLLLMEPIASA</sequence>
<dbReference type="CDD" id="cd16936">
    <property type="entry name" value="HATPase_RsbW-like"/>
    <property type="match status" value="1"/>
</dbReference>
<dbReference type="InterPro" id="IPR003594">
    <property type="entry name" value="HATPase_dom"/>
</dbReference>
<dbReference type="Pfam" id="PF13581">
    <property type="entry name" value="HATPase_c_2"/>
    <property type="match status" value="1"/>
</dbReference>
<dbReference type="InterPro" id="IPR052016">
    <property type="entry name" value="Bact_Sigma-Reg"/>
</dbReference>
<dbReference type="Proteomes" id="UP000216361">
    <property type="component" value="Unassembled WGS sequence"/>
</dbReference>
<dbReference type="Gene3D" id="3.40.50.2300">
    <property type="match status" value="1"/>
</dbReference>
<gene>
    <name evidence="4" type="ORF">CHR90_00560</name>
</gene>
<dbReference type="SMART" id="SM00331">
    <property type="entry name" value="PP2C_SIG"/>
    <property type="match status" value="1"/>
</dbReference>
<proteinExistence type="predicted"/>